<proteinExistence type="predicted"/>
<dbReference type="Pfam" id="PF17170">
    <property type="entry name" value="DUF5128"/>
    <property type="match status" value="1"/>
</dbReference>
<dbReference type="Gene3D" id="2.120.10.30">
    <property type="entry name" value="TolB, C-terminal domain"/>
    <property type="match status" value="1"/>
</dbReference>
<dbReference type="EMBL" id="JAALLS010000007">
    <property type="protein sequence ID" value="NGP88122.1"/>
    <property type="molecule type" value="Genomic_DNA"/>
</dbReference>
<sequence>MVFVLASCQSHNRENNFELPDSLFTKHPEFTAINFSEKTKDIPIEKIAAGIRFVPLETTEGSLYKVIDDLFINDSLIVINARSKVLFFNRNGNHKYTFKNSGRGPGEFRTIYSFAVNFEANLMAIADIKFIKLYTLQGKFLKELKLPSMPFSLTPNIRFLKENKLIIENNRIKPHYEDDFSPLWIYNLETEKGYPIFKNYPDSTSHFQQKYTFKGELYSYQNDIRYQSRDTYNIYSVDTSENLTLRYKMDFGDLSMPIGAIHDAKRYRDYRERFIEVFNIRESKRYLFVKFGRDRKPGIALYDKTKKFVKSYDNSSEGFRSTEYPNLSFWPKKITNTNQLICIHSAKTIQQSKAELDIDENDNSVLSFIALK</sequence>
<keyword evidence="2" id="KW-1185">Reference proteome</keyword>
<dbReference type="RefSeq" id="WP_165267527.1">
    <property type="nucleotide sequence ID" value="NZ_JAALLS010000007.1"/>
</dbReference>
<dbReference type="InterPro" id="IPR011042">
    <property type="entry name" value="6-blade_b-propeller_TolB-like"/>
</dbReference>
<organism evidence="1 2">
    <name type="scientific">Fodinibius halophilus</name>
    <dbReference type="NCBI Taxonomy" id="1736908"/>
    <lineage>
        <taxon>Bacteria</taxon>
        <taxon>Pseudomonadati</taxon>
        <taxon>Balneolota</taxon>
        <taxon>Balneolia</taxon>
        <taxon>Balneolales</taxon>
        <taxon>Balneolaceae</taxon>
        <taxon>Fodinibius</taxon>
    </lineage>
</organism>
<dbReference type="Proteomes" id="UP000479132">
    <property type="component" value="Unassembled WGS sequence"/>
</dbReference>
<name>A0A6M1TD74_9BACT</name>
<reference evidence="1 2" key="1">
    <citation type="submission" date="2020-02" db="EMBL/GenBank/DDBJ databases">
        <title>Aliifodinibius halophilus 2W32, complete genome.</title>
        <authorList>
            <person name="Li Y."/>
            <person name="Wu S."/>
        </authorList>
    </citation>
    <scope>NUCLEOTIDE SEQUENCE [LARGE SCALE GENOMIC DNA]</scope>
    <source>
        <strain evidence="1 2">2W32</strain>
    </source>
</reference>
<gene>
    <name evidence="1" type="ORF">G3569_07130</name>
</gene>
<protein>
    <submittedName>
        <fullName evidence="1">6-bladed beta-propeller</fullName>
    </submittedName>
</protein>
<dbReference type="AlphaFoldDB" id="A0A6M1TD74"/>
<evidence type="ECO:0000313" key="1">
    <source>
        <dbReference type="EMBL" id="NGP88122.1"/>
    </source>
</evidence>
<accession>A0A6M1TD74</accession>
<evidence type="ECO:0000313" key="2">
    <source>
        <dbReference type="Proteomes" id="UP000479132"/>
    </source>
</evidence>
<comment type="caution">
    <text evidence="1">The sequence shown here is derived from an EMBL/GenBank/DDBJ whole genome shotgun (WGS) entry which is preliminary data.</text>
</comment>